<evidence type="ECO:0000313" key="4">
    <source>
        <dbReference type="Proteomes" id="UP000694427"/>
    </source>
</evidence>
<evidence type="ECO:0000313" key="3">
    <source>
        <dbReference type="Ensembl" id="ENSCCRP00010073132.1"/>
    </source>
</evidence>
<dbReference type="InterPro" id="IPR003599">
    <property type="entry name" value="Ig_sub"/>
</dbReference>
<dbReference type="Proteomes" id="UP000694427">
    <property type="component" value="Unplaced"/>
</dbReference>
<reference evidence="3" key="2">
    <citation type="submission" date="2025-09" db="UniProtKB">
        <authorList>
            <consortium name="Ensembl"/>
        </authorList>
    </citation>
    <scope>IDENTIFICATION</scope>
</reference>
<proteinExistence type="predicted"/>
<feature type="domain" description="Immunoglobulin" evidence="2">
    <location>
        <begin position="133"/>
        <end position="235"/>
    </location>
</feature>
<dbReference type="InterPro" id="IPR036179">
    <property type="entry name" value="Ig-like_dom_sf"/>
</dbReference>
<dbReference type="Ensembl" id="ENSCCRT00010080897.1">
    <property type="protein sequence ID" value="ENSCCRP00010073132.1"/>
    <property type="gene ID" value="ENSCCRG00010031785.1"/>
</dbReference>
<dbReference type="InterPro" id="IPR013783">
    <property type="entry name" value="Ig-like_fold"/>
</dbReference>
<dbReference type="AlphaFoldDB" id="A0A8C1M740"/>
<dbReference type="Gene3D" id="2.60.40.10">
    <property type="entry name" value="Immunoglobulins"/>
    <property type="match status" value="2"/>
</dbReference>
<dbReference type="Pfam" id="PF07686">
    <property type="entry name" value="V-set"/>
    <property type="match status" value="1"/>
</dbReference>
<evidence type="ECO:0000259" key="2">
    <source>
        <dbReference type="SMART" id="SM00409"/>
    </source>
</evidence>
<keyword evidence="4" id="KW-1185">Reference proteome</keyword>
<protein>
    <recommendedName>
        <fullName evidence="2">Immunoglobulin domain-containing protein</fullName>
    </recommendedName>
</protein>
<feature type="chain" id="PRO_5034701736" description="Immunoglobulin domain-containing protein" evidence="1">
    <location>
        <begin position="24"/>
        <end position="252"/>
    </location>
</feature>
<reference evidence="3" key="1">
    <citation type="submission" date="2025-08" db="UniProtKB">
        <authorList>
            <consortium name="Ensembl"/>
        </authorList>
    </citation>
    <scope>IDENTIFICATION</scope>
</reference>
<dbReference type="SMART" id="SM00409">
    <property type="entry name" value="IG"/>
    <property type="match status" value="2"/>
</dbReference>
<keyword evidence="1" id="KW-0732">Signal</keyword>
<sequence length="252" mass="28319">MQTKMFSFGLFAVSAFLWHGVSGADSVSVSVMEGDSVTLHTDVKTNLQEKIKWYFNDTCIARINGDLSDICTDVQCNEDTERFSDRLKLDHQTGSLTIRNINTTDSGVYTLMIISGNNNETIFKVTVIGVPAAELCEVKERDNVTLDPGVIKNPVDLMMWSFHDTCIAQITGDQSKICTDDQVNYSNERFRGRLEVNQTGFLTIRNIRTTDSGLYHLQINSSRFSITRSFRVTVSGCVPFVIVGENFRTHNF</sequence>
<dbReference type="InterPro" id="IPR013106">
    <property type="entry name" value="Ig_V-set"/>
</dbReference>
<name>A0A8C1M740_CYPCA</name>
<dbReference type="SUPFAM" id="SSF48726">
    <property type="entry name" value="Immunoglobulin"/>
    <property type="match status" value="2"/>
</dbReference>
<feature type="signal peptide" evidence="1">
    <location>
        <begin position="1"/>
        <end position="23"/>
    </location>
</feature>
<evidence type="ECO:0000256" key="1">
    <source>
        <dbReference type="SAM" id="SignalP"/>
    </source>
</evidence>
<dbReference type="PANTHER" id="PTHR21063">
    <property type="entry name" value="LFA-3"/>
    <property type="match status" value="1"/>
</dbReference>
<feature type="domain" description="Immunoglobulin" evidence="2">
    <location>
        <begin position="26"/>
        <end position="128"/>
    </location>
</feature>
<accession>A0A8C1M740</accession>
<dbReference type="PANTHER" id="PTHR21063:SF4">
    <property type="entry name" value="CD48 ANTIGEN-RELATED"/>
    <property type="match status" value="1"/>
</dbReference>
<organism evidence="3 4">
    <name type="scientific">Cyprinus carpio</name>
    <name type="common">Common carp</name>
    <dbReference type="NCBI Taxonomy" id="7962"/>
    <lineage>
        <taxon>Eukaryota</taxon>
        <taxon>Metazoa</taxon>
        <taxon>Chordata</taxon>
        <taxon>Craniata</taxon>
        <taxon>Vertebrata</taxon>
        <taxon>Euteleostomi</taxon>
        <taxon>Actinopterygii</taxon>
        <taxon>Neopterygii</taxon>
        <taxon>Teleostei</taxon>
        <taxon>Ostariophysi</taxon>
        <taxon>Cypriniformes</taxon>
        <taxon>Cyprinidae</taxon>
        <taxon>Cyprininae</taxon>
        <taxon>Cyprinus</taxon>
    </lineage>
</organism>